<accession>D9R5M6</accession>
<evidence type="ECO:0000256" key="2">
    <source>
        <dbReference type="ARBA" id="ARBA00023125"/>
    </source>
</evidence>
<sequence length="251" mass="29073">MEYTINKLAKLAGISTRTLRYYDELGLLSPARVSSNGYRIYGQKEIDRLQQILFYRELGVSLEEIRNILASKDFDGLTALESHLSALLARREQLDLLVANVRKTIKTMKGEIKMSDQEKFEGFLQKLVDDNEQQYGEEIREKYGEESVSRSNAKVLNMSKEQYMELEKLTADLNETLKAAYEQGDPAGELARRACELHKRWLCFYWSDYSKEAHRGITQMYVEDPRFRAYYDKIAPGCAVFLRDAVAIFCK</sequence>
<dbReference type="InterPro" id="IPR036244">
    <property type="entry name" value="TipA-like_antibiotic-bd"/>
</dbReference>
<evidence type="ECO:0000256" key="4">
    <source>
        <dbReference type="ARBA" id="ARBA00023163"/>
    </source>
</evidence>
<evidence type="ECO:0000259" key="6">
    <source>
        <dbReference type="PROSITE" id="PS50937"/>
    </source>
</evidence>
<evidence type="ECO:0000256" key="5">
    <source>
        <dbReference type="SAM" id="Coils"/>
    </source>
</evidence>
<dbReference type="Gene3D" id="1.10.490.50">
    <property type="entry name" value="Antibiotic binding domain of TipA-like multidrug resistance regulators"/>
    <property type="match status" value="1"/>
</dbReference>
<dbReference type="PaxDb" id="610130-Closa_2645"/>
<gene>
    <name evidence="7" type="ordered locus">Closa_2645</name>
</gene>
<proteinExistence type="predicted"/>
<dbReference type="PROSITE" id="PS50937">
    <property type="entry name" value="HTH_MERR_2"/>
    <property type="match status" value="1"/>
</dbReference>
<dbReference type="EMBL" id="CP002109">
    <property type="protein sequence ID" value="ADL05209.1"/>
    <property type="molecule type" value="Genomic_DNA"/>
</dbReference>
<keyword evidence="1" id="KW-0805">Transcription regulation</keyword>
<dbReference type="InterPro" id="IPR012925">
    <property type="entry name" value="TipAS_dom"/>
</dbReference>
<dbReference type="InterPro" id="IPR047057">
    <property type="entry name" value="MerR_fam"/>
</dbReference>
<dbReference type="eggNOG" id="COG0789">
    <property type="taxonomic scope" value="Bacteria"/>
</dbReference>
<protein>
    <submittedName>
        <fullName evidence="7">Transcriptional regulator, MerR family</fullName>
    </submittedName>
</protein>
<keyword evidence="5" id="KW-0175">Coiled coil</keyword>
<dbReference type="InterPro" id="IPR000551">
    <property type="entry name" value="MerR-type_HTH_dom"/>
</dbReference>
<dbReference type="OrthoDB" id="9814833at2"/>
<dbReference type="GO" id="GO:0003700">
    <property type="term" value="F:DNA-binding transcription factor activity"/>
    <property type="evidence" value="ECO:0007669"/>
    <property type="project" value="InterPro"/>
</dbReference>
<keyword evidence="2" id="KW-0238">DNA-binding</keyword>
<dbReference type="Pfam" id="PF13411">
    <property type="entry name" value="MerR_1"/>
    <property type="match status" value="1"/>
</dbReference>
<dbReference type="Proteomes" id="UP000001662">
    <property type="component" value="Chromosome"/>
</dbReference>
<dbReference type="STRING" id="610130.Closa_2645"/>
<evidence type="ECO:0000313" key="8">
    <source>
        <dbReference type="Proteomes" id="UP000001662"/>
    </source>
</evidence>
<dbReference type="AlphaFoldDB" id="D9R5M6"/>
<dbReference type="GO" id="GO:0003677">
    <property type="term" value="F:DNA binding"/>
    <property type="evidence" value="ECO:0007669"/>
    <property type="project" value="UniProtKB-KW"/>
</dbReference>
<keyword evidence="8" id="KW-1185">Reference proteome</keyword>
<dbReference type="PANTHER" id="PTHR30204">
    <property type="entry name" value="REDOX-CYCLING DRUG-SENSING TRANSCRIPTIONAL ACTIVATOR SOXR"/>
    <property type="match status" value="1"/>
</dbReference>
<dbReference type="PANTHER" id="PTHR30204:SF90">
    <property type="entry name" value="HTH-TYPE TRANSCRIPTIONAL ACTIVATOR MTA"/>
    <property type="match status" value="1"/>
</dbReference>
<dbReference type="PRINTS" id="PR00040">
    <property type="entry name" value="HTHMERR"/>
</dbReference>
<dbReference type="SMART" id="SM00422">
    <property type="entry name" value="HTH_MERR"/>
    <property type="match status" value="1"/>
</dbReference>
<dbReference type="CDD" id="cd01106">
    <property type="entry name" value="HTH_TipAL-Mta"/>
    <property type="match status" value="1"/>
</dbReference>
<feature type="domain" description="HTH merR-type" evidence="6">
    <location>
        <begin position="1"/>
        <end position="71"/>
    </location>
</feature>
<evidence type="ECO:0000256" key="3">
    <source>
        <dbReference type="ARBA" id="ARBA00023159"/>
    </source>
</evidence>
<dbReference type="RefSeq" id="WP_013273293.1">
    <property type="nucleotide sequence ID" value="NC_014376.1"/>
</dbReference>
<dbReference type="SUPFAM" id="SSF46955">
    <property type="entry name" value="Putative DNA-binding domain"/>
    <property type="match status" value="1"/>
</dbReference>
<evidence type="ECO:0000313" key="7">
    <source>
        <dbReference type="EMBL" id="ADL05209.1"/>
    </source>
</evidence>
<keyword evidence="4" id="KW-0804">Transcription</keyword>
<reference evidence="7" key="1">
    <citation type="submission" date="2010-07" db="EMBL/GenBank/DDBJ databases">
        <title>Complete sequence of Clostridium saccharolyticum WM1.</title>
        <authorList>
            <consortium name="US DOE Joint Genome Institute"/>
            <person name="Lucas S."/>
            <person name="Copeland A."/>
            <person name="Lapidus A."/>
            <person name="Cheng J.-F."/>
            <person name="Bruce D."/>
            <person name="Goodwin L."/>
            <person name="Pitluck S."/>
            <person name="Chertkov O."/>
            <person name="Detter J.C."/>
            <person name="Han C."/>
            <person name="Tapia R."/>
            <person name="Land M."/>
            <person name="Hauser L."/>
            <person name="Chang Y.-J."/>
            <person name="Jeffries C."/>
            <person name="Kyrpides N."/>
            <person name="Ivanova N."/>
            <person name="Mikhailova N."/>
            <person name="Mouttaki H."/>
            <person name="Lin L."/>
            <person name="Zhou J."/>
            <person name="Hemme C.L."/>
            <person name="Woyke T."/>
        </authorList>
    </citation>
    <scope>NUCLEOTIDE SEQUENCE [LARGE SCALE GENOMIC DNA]</scope>
    <source>
        <strain evidence="7">WM1</strain>
    </source>
</reference>
<dbReference type="SUPFAM" id="SSF89082">
    <property type="entry name" value="Antibiotic binding domain of TipA-like multidrug resistance regulators"/>
    <property type="match status" value="1"/>
</dbReference>
<feature type="coiled-coil region" evidence="5">
    <location>
        <begin position="156"/>
        <end position="183"/>
    </location>
</feature>
<dbReference type="HOGENOM" id="CLU_060077_0_3_9"/>
<organism evidence="7 8">
    <name type="scientific">Lacrimispora saccharolytica (strain ATCC 35040 / DSM 2544 / NRCC 2533 / WM1)</name>
    <name type="common">Clostridium saccharolyticum</name>
    <dbReference type="NCBI Taxonomy" id="610130"/>
    <lineage>
        <taxon>Bacteria</taxon>
        <taxon>Bacillati</taxon>
        <taxon>Bacillota</taxon>
        <taxon>Clostridia</taxon>
        <taxon>Lachnospirales</taxon>
        <taxon>Lachnospiraceae</taxon>
        <taxon>Lacrimispora</taxon>
    </lineage>
</organism>
<dbReference type="Pfam" id="PF07739">
    <property type="entry name" value="TipAS"/>
    <property type="match status" value="1"/>
</dbReference>
<dbReference type="KEGG" id="csh:Closa_2645"/>
<evidence type="ECO:0000256" key="1">
    <source>
        <dbReference type="ARBA" id="ARBA00023015"/>
    </source>
</evidence>
<name>D9R5M6_LACSW</name>
<dbReference type="Gene3D" id="1.10.1660.10">
    <property type="match status" value="1"/>
</dbReference>
<keyword evidence="3" id="KW-0010">Activator</keyword>
<dbReference type="InterPro" id="IPR009061">
    <property type="entry name" value="DNA-bd_dom_put_sf"/>
</dbReference>